<evidence type="ECO:0000313" key="3">
    <source>
        <dbReference type="EMBL" id="KIK54918.1"/>
    </source>
</evidence>
<dbReference type="AlphaFoldDB" id="A0A0D0CIW3"/>
<keyword evidence="2" id="KW-0472">Membrane</keyword>
<evidence type="ECO:0000256" key="1">
    <source>
        <dbReference type="ARBA" id="ARBA00023002"/>
    </source>
</evidence>
<keyword evidence="4" id="KW-1185">Reference proteome</keyword>
<evidence type="ECO:0000256" key="2">
    <source>
        <dbReference type="SAM" id="Phobius"/>
    </source>
</evidence>
<dbReference type="SUPFAM" id="SSF51735">
    <property type="entry name" value="NAD(P)-binding Rossmann-fold domains"/>
    <property type="match status" value="1"/>
</dbReference>
<name>A0A0D0CIW3_9AGAR</name>
<organism evidence="3 4">
    <name type="scientific">Collybiopsis luxurians FD-317 M1</name>
    <dbReference type="NCBI Taxonomy" id="944289"/>
    <lineage>
        <taxon>Eukaryota</taxon>
        <taxon>Fungi</taxon>
        <taxon>Dikarya</taxon>
        <taxon>Basidiomycota</taxon>
        <taxon>Agaricomycotina</taxon>
        <taxon>Agaricomycetes</taxon>
        <taxon>Agaricomycetidae</taxon>
        <taxon>Agaricales</taxon>
        <taxon>Marasmiineae</taxon>
        <taxon>Omphalotaceae</taxon>
        <taxon>Collybiopsis</taxon>
        <taxon>Collybiopsis luxurians</taxon>
    </lineage>
</organism>
<keyword evidence="1" id="KW-0560">Oxidoreductase</keyword>
<dbReference type="Gene3D" id="3.40.50.720">
    <property type="entry name" value="NAD(P)-binding Rossmann-like Domain"/>
    <property type="match status" value="1"/>
</dbReference>
<keyword evidence="2" id="KW-1133">Transmembrane helix</keyword>
<sequence>MDLYSTASNASIRSALALSAASIAAYIFTTRRNRRVSHFASIQTLNSRAAPVYDHSVPVAVFLGGTAGIGRGMAEAFARITNGNAHIILLGRNEAAAQAIISTFPKPTLPGARHEFIRCDATLMTECERTIRELRSRLPKINFLVLSPMFVRTLAKEETVEGKEPKLVLMYYARFKFAKELMPALESAKAAGEDAKVFIVGGAGLGKYIDWDDLGLKRGYSFFKIRRQFPMYLDVMLQVFADRSPSLTYIHAYPGPVRSALADNINWFARNLFKLVFSLSFPFSHTESGDYMLHAMLTTARSSGVWSVGMYGNVLPEGKIYQATKKERKQLWDHSVEETSTPK</sequence>
<evidence type="ECO:0000313" key="4">
    <source>
        <dbReference type="Proteomes" id="UP000053593"/>
    </source>
</evidence>
<proteinExistence type="predicted"/>
<reference evidence="3 4" key="1">
    <citation type="submission" date="2014-04" db="EMBL/GenBank/DDBJ databases">
        <title>Evolutionary Origins and Diversification of the Mycorrhizal Mutualists.</title>
        <authorList>
            <consortium name="DOE Joint Genome Institute"/>
            <consortium name="Mycorrhizal Genomics Consortium"/>
            <person name="Kohler A."/>
            <person name="Kuo A."/>
            <person name="Nagy L.G."/>
            <person name="Floudas D."/>
            <person name="Copeland A."/>
            <person name="Barry K.W."/>
            <person name="Cichocki N."/>
            <person name="Veneault-Fourrey C."/>
            <person name="LaButti K."/>
            <person name="Lindquist E.A."/>
            <person name="Lipzen A."/>
            <person name="Lundell T."/>
            <person name="Morin E."/>
            <person name="Murat C."/>
            <person name="Riley R."/>
            <person name="Ohm R."/>
            <person name="Sun H."/>
            <person name="Tunlid A."/>
            <person name="Henrissat B."/>
            <person name="Grigoriev I.V."/>
            <person name="Hibbett D.S."/>
            <person name="Martin F."/>
        </authorList>
    </citation>
    <scope>NUCLEOTIDE SEQUENCE [LARGE SCALE GENOMIC DNA]</scope>
    <source>
        <strain evidence="3 4">FD-317 M1</strain>
    </source>
</reference>
<accession>A0A0D0CIW3</accession>
<dbReference type="Proteomes" id="UP000053593">
    <property type="component" value="Unassembled WGS sequence"/>
</dbReference>
<dbReference type="GO" id="GO:0016491">
    <property type="term" value="F:oxidoreductase activity"/>
    <property type="evidence" value="ECO:0007669"/>
    <property type="project" value="UniProtKB-KW"/>
</dbReference>
<dbReference type="Pfam" id="PF00106">
    <property type="entry name" value="adh_short"/>
    <property type="match status" value="1"/>
</dbReference>
<gene>
    <name evidence="3" type="ORF">GYMLUDRAFT_48304</name>
</gene>
<dbReference type="PANTHER" id="PTHR47534">
    <property type="entry name" value="YALI0E05731P"/>
    <property type="match status" value="1"/>
</dbReference>
<dbReference type="InterPro" id="IPR052228">
    <property type="entry name" value="Sec_Metab_Biosynth_Oxidored"/>
</dbReference>
<feature type="transmembrane region" description="Helical" evidence="2">
    <location>
        <begin position="12"/>
        <end position="29"/>
    </location>
</feature>
<dbReference type="InterPro" id="IPR002347">
    <property type="entry name" value="SDR_fam"/>
</dbReference>
<dbReference type="HOGENOM" id="CLU_044999_1_0_1"/>
<dbReference type="InterPro" id="IPR036291">
    <property type="entry name" value="NAD(P)-bd_dom_sf"/>
</dbReference>
<keyword evidence="2" id="KW-0812">Transmembrane</keyword>
<dbReference type="EMBL" id="KN834811">
    <property type="protein sequence ID" value="KIK54918.1"/>
    <property type="molecule type" value="Genomic_DNA"/>
</dbReference>
<dbReference type="OrthoDB" id="2898509at2759"/>
<dbReference type="PANTHER" id="PTHR47534:SF3">
    <property type="entry name" value="ALCOHOL DEHYDROGENASE-LIKE C-TERMINAL DOMAIN-CONTAINING PROTEIN"/>
    <property type="match status" value="1"/>
</dbReference>
<protein>
    <submittedName>
        <fullName evidence="3">Uncharacterized protein</fullName>
    </submittedName>
</protein>